<evidence type="ECO:0000313" key="2">
    <source>
        <dbReference type="Proteomes" id="UP000251241"/>
    </source>
</evidence>
<dbReference type="Proteomes" id="UP000251241">
    <property type="component" value="Unassembled WGS sequence"/>
</dbReference>
<gene>
    <name evidence="1" type="ORF">NCTC11343_01648</name>
</gene>
<name>A0A2X2IY44_SPHMU</name>
<dbReference type="RefSeq" id="WP_218565316.1">
    <property type="nucleotide sequence ID" value="NZ_UAUU01000006.1"/>
</dbReference>
<protein>
    <recommendedName>
        <fullName evidence="3">RagB/SusD family nutrient uptake outer membrane protein</fullName>
    </recommendedName>
</protein>
<accession>A0A2X2IY44</accession>
<reference evidence="1 2" key="1">
    <citation type="submission" date="2018-06" db="EMBL/GenBank/DDBJ databases">
        <authorList>
            <consortium name="Pathogen Informatics"/>
            <person name="Doyle S."/>
        </authorList>
    </citation>
    <scope>NUCLEOTIDE SEQUENCE [LARGE SCALE GENOMIC DNA]</scope>
    <source>
        <strain evidence="1 2">NCTC11343</strain>
    </source>
</reference>
<proteinExistence type="predicted"/>
<evidence type="ECO:0000313" key="1">
    <source>
        <dbReference type="EMBL" id="SPZ85091.1"/>
    </source>
</evidence>
<dbReference type="PROSITE" id="PS51257">
    <property type="entry name" value="PROKAR_LIPOPROTEIN"/>
    <property type="match status" value="1"/>
</dbReference>
<sequence length="122" mass="13826">MKFKKNILYSLCIGSMAVFTFSCSKDWLKPKPLSFYEPDVALADAQGMYSALTACERNMRHEFFGDAAPILTEIIQSEVAVEGTTDKAGPQMDMDIALLPDADLNHNDRTKVGWYWYEGFRE</sequence>
<dbReference type="AlphaFoldDB" id="A0A2X2IY44"/>
<evidence type="ECO:0008006" key="3">
    <source>
        <dbReference type="Google" id="ProtNLM"/>
    </source>
</evidence>
<dbReference type="EMBL" id="UAUU01000006">
    <property type="protein sequence ID" value="SPZ85091.1"/>
    <property type="molecule type" value="Genomic_DNA"/>
</dbReference>
<organism evidence="1 2">
    <name type="scientific">Sphingobacterium multivorum</name>
    <dbReference type="NCBI Taxonomy" id="28454"/>
    <lineage>
        <taxon>Bacteria</taxon>
        <taxon>Pseudomonadati</taxon>
        <taxon>Bacteroidota</taxon>
        <taxon>Sphingobacteriia</taxon>
        <taxon>Sphingobacteriales</taxon>
        <taxon>Sphingobacteriaceae</taxon>
        <taxon>Sphingobacterium</taxon>
    </lineage>
</organism>